<evidence type="ECO:0000313" key="2">
    <source>
        <dbReference type="EMBL" id="MDE1359056.1"/>
    </source>
</evidence>
<accession>A0A9X4FPW3</accession>
<dbReference type="EMBL" id="JAKNAP010000129">
    <property type="protein sequence ID" value="MDE1359056.1"/>
    <property type="molecule type" value="Genomic_DNA"/>
</dbReference>
<dbReference type="AlphaFoldDB" id="A0A9X4FPW3"/>
<gene>
    <name evidence="2" type="ORF">L9W73_17415</name>
</gene>
<dbReference type="InterPro" id="IPR003959">
    <property type="entry name" value="ATPase_AAA_core"/>
</dbReference>
<evidence type="ECO:0000259" key="1">
    <source>
        <dbReference type="Pfam" id="PF13304"/>
    </source>
</evidence>
<dbReference type="RefSeq" id="WP_274674294.1">
    <property type="nucleotide sequence ID" value="NZ_JAKNAP010000129.1"/>
</dbReference>
<reference evidence="2" key="1">
    <citation type="submission" date="2022-02" db="EMBL/GenBank/DDBJ databases">
        <title>Emergence and expansion in Europe of a Vibrio aestuarianus clonal complex pathogenic for oysters.</title>
        <authorList>
            <person name="Mesnil A."/>
            <person name="Travers M.-A."/>
        </authorList>
    </citation>
    <scope>NUCLEOTIDE SEQUENCE</scope>
    <source>
        <strain evidence="2">151-ITT-15-cp-1</strain>
    </source>
</reference>
<sequence length="431" mass="49564">MRINSLSIKNFKCFEDLTLKFNPHFNVLIGDNATGKTSILDATSFAVGTYFLGARKATNDSKIEFRPLKQSEKRRVLSATEISYKLPFSIETNITLNDKDFNWSRGTDKVSGGSTTYKEANEFIEEAICLCQNMFNEKDASDLPLVAYYGTERLFNERAQRNLDRKKTAKTDGYDSALDPRSLEERFISWFAQEEDDVLKFNKDKALYNAFVNSISTMVPEWNKIRFSWAHNTILGLMDDGTWTSFDMLSSGYKSIVRLAGDIAYRAVKLNPHKGENAVTDTKGIVLIDELDMHLHPSWQKKVVGLLKEAFPKIQFIVTSHSPFIIQSVTNDELIKFNEYQVEAVSENVNLKGLEEIIEDEMDVEEPRRSEKYNRYLSLSEEYFNLVKQNFSEVELQMLDVKSRLDEIELEFKDDPTLVALLKVERKIGKM</sequence>
<dbReference type="InterPro" id="IPR051396">
    <property type="entry name" value="Bact_Antivir_Def_Nuclease"/>
</dbReference>
<name>A0A9X4FPW3_9VIBR</name>
<dbReference type="Gene3D" id="3.40.50.300">
    <property type="entry name" value="P-loop containing nucleotide triphosphate hydrolases"/>
    <property type="match status" value="1"/>
</dbReference>
<organism evidence="2 3">
    <name type="scientific">Vibrio aestuarianus</name>
    <dbReference type="NCBI Taxonomy" id="28171"/>
    <lineage>
        <taxon>Bacteria</taxon>
        <taxon>Pseudomonadati</taxon>
        <taxon>Pseudomonadota</taxon>
        <taxon>Gammaproteobacteria</taxon>
        <taxon>Vibrionales</taxon>
        <taxon>Vibrionaceae</taxon>
        <taxon>Vibrio</taxon>
    </lineage>
</organism>
<comment type="caution">
    <text evidence="2">The sequence shown here is derived from an EMBL/GenBank/DDBJ whole genome shotgun (WGS) entry which is preliminary data.</text>
</comment>
<protein>
    <submittedName>
        <fullName evidence="2">AAA family ATPase</fullName>
    </submittedName>
</protein>
<feature type="domain" description="ATPase AAA-type core" evidence="1">
    <location>
        <begin position="25"/>
        <end position="326"/>
    </location>
</feature>
<dbReference type="Proteomes" id="UP001140973">
    <property type="component" value="Unassembled WGS sequence"/>
</dbReference>
<dbReference type="PANTHER" id="PTHR43581">
    <property type="entry name" value="ATP/GTP PHOSPHATASE"/>
    <property type="match status" value="1"/>
</dbReference>
<evidence type="ECO:0000313" key="3">
    <source>
        <dbReference type="Proteomes" id="UP001140973"/>
    </source>
</evidence>
<dbReference type="SUPFAM" id="SSF52540">
    <property type="entry name" value="P-loop containing nucleoside triphosphate hydrolases"/>
    <property type="match status" value="1"/>
</dbReference>
<dbReference type="InterPro" id="IPR027417">
    <property type="entry name" value="P-loop_NTPase"/>
</dbReference>
<proteinExistence type="predicted"/>
<dbReference type="PANTHER" id="PTHR43581:SF2">
    <property type="entry name" value="EXCINUCLEASE ATPASE SUBUNIT"/>
    <property type="match status" value="1"/>
</dbReference>
<dbReference type="Pfam" id="PF13304">
    <property type="entry name" value="AAA_21"/>
    <property type="match status" value="1"/>
</dbReference>